<evidence type="ECO:0000313" key="1">
    <source>
        <dbReference type="Ensembl" id="ENSLBEP00000014008.1"/>
    </source>
</evidence>
<proteinExistence type="predicted"/>
<name>A0A3Q3F321_9LABR</name>
<dbReference type="Ensembl" id="ENSLBET00000014803.1">
    <property type="protein sequence ID" value="ENSLBEP00000014008.1"/>
    <property type="gene ID" value="ENSLBEG00000010867.1"/>
</dbReference>
<accession>A0A3Q3F321</accession>
<dbReference type="AlphaFoldDB" id="A0A3Q3F321"/>
<dbReference type="GeneTree" id="ENSGT00990000204584"/>
<evidence type="ECO:0000313" key="2">
    <source>
        <dbReference type="Proteomes" id="UP000261660"/>
    </source>
</evidence>
<dbReference type="PANTHER" id="PTHR33198:SF20">
    <property type="entry name" value="RETROTRANSPOSON GAG DOMAIN-CONTAINING PROTEIN"/>
    <property type="match status" value="1"/>
</dbReference>
<keyword evidence="2" id="KW-1185">Reference proteome</keyword>
<reference evidence="1" key="1">
    <citation type="submission" date="2025-08" db="UniProtKB">
        <authorList>
            <consortium name="Ensembl"/>
        </authorList>
    </citation>
    <scope>IDENTIFICATION</scope>
</reference>
<reference evidence="1" key="2">
    <citation type="submission" date="2025-09" db="UniProtKB">
        <authorList>
            <consortium name="Ensembl"/>
        </authorList>
    </citation>
    <scope>IDENTIFICATION</scope>
</reference>
<protein>
    <recommendedName>
        <fullName evidence="3">Retrotransposon gag domain-containing protein</fullName>
    </recommendedName>
</protein>
<dbReference type="InParanoid" id="A0A3Q3F321"/>
<evidence type="ECO:0008006" key="3">
    <source>
        <dbReference type="Google" id="ProtNLM"/>
    </source>
</evidence>
<sequence length="230" mass="25997">MRRCLRLDNYQTPPVPWERWHESFETCIVAVGLEDTKDAGRRAILIHNLGSEGQRIFRTLGPAATYTECVTLLAGHFAAPRSVILRWIVFRQRRQHVGESVHHYVADLRGLASLCQFGVLENELIRDQLAEHAIDPKVREKLLMSADDLTLSRAVEIAFQFESTARLASQLTPESHSPPGLVTQTVRTTPALLDLEMSCLDVNFAGGRNTVEVWKLWLFIAHHTQPQLPS</sequence>
<organism evidence="1 2">
    <name type="scientific">Labrus bergylta</name>
    <name type="common">ballan wrasse</name>
    <dbReference type="NCBI Taxonomy" id="56723"/>
    <lineage>
        <taxon>Eukaryota</taxon>
        <taxon>Metazoa</taxon>
        <taxon>Chordata</taxon>
        <taxon>Craniata</taxon>
        <taxon>Vertebrata</taxon>
        <taxon>Euteleostomi</taxon>
        <taxon>Actinopterygii</taxon>
        <taxon>Neopterygii</taxon>
        <taxon>Teleostei</taxon>
        <taxon>Neoteleostei</taxon>
        <taxon>Acanthomorphata</taxon>
        <taxon>Eupercaria</taxon>
        <taxon>Labriformes</taxon>
        <taxon>Labridae</taxon>
        <taxon>Labrus</taxon>
    </lineage>
</organism>
<dbReference type="Proteomes" id="UP000261660">
    <property type="component" value="Unplaced"/>
</dbReference>
<dbReference type="PANTHER" id="PTHR33198">
    <property type="entry name" value="ANK_REP_REGION DOMAIN-CONTAINING PROTEIN-RELATED"/>
    <property type="match status" value="1"/>
</dbReference>